<evidence type="ECO:0000313" key="4">
    <source>
        <dbReference type="Proteomes" id="UP000041254"/>
    </source>
</evidence>
<dbReference type="PANTHER" id="PTHR24126:SF14">
    <property type="entry name" value="ANK_REP_REGION DOMAIN-CONTAINING PROTEIN"/>
    <property type="match status" value="1"/>
</dbReference>
<reference evidence="3 4" key="1">
    <citation type="submission" date="2014-11" db="EMBL/GenBank/DDBJ databases">
        <authorList>
            <person name="Zhu J."/>
            <person name="Qi W."/>
            <person name="Song R."/>
        </authorList>
    </citation>
    <scope>NUCLEOTIDE SEQUENCE [LARGE SCALE GENOMIC DNA]</scope>
</reference>
<keyword evidence="2" id="KW-0040">ANK repeat</keyword>
<evidence type="ECO:0000256" key="2">
    <source>
        <dbReference type="ARBA" id="ARBA00023043"/>
    </source>
</evidence>
<evidence type="ECO:0000313" key="3">
    <source>
        <dbReference type="EMBL" id="CEM22705.1"/>
    </source>
</evidence>
<keyword evidence="1" id="KW-0677">Repeat</keyword>
<dbReference type="InterPro" id="IPR036770">
    <property type="entry name" value="Ankyrin_rpt-contain_sf"/>
</dbReference>
<dbReference type="PANTHER" id="PTHR24126">
    <property type="entry name" value="ANKYRIN REPEAT, PH AND SEC7 DOMAIN CONTAINING PROTEIN SECG-RELATED"/>
    <property type="match status" value="1"/>
</dbReference>
<organism evidence="3 4">
    <name type="scientific">Vitrella brassicaformis (strain CCMP3155)</name>
    <dbReference type="NCBI Taxonomy" id="1169540"/>
    <lineage>
        <taxon>Eukaryota</taxon>
        <taxon>Sar</taxon>
        <taxon>Alveolata</taxon>
        <taxon>Colpodellida</taxon>
        <taxon>Vitrellaceae</taxon>
        <taxon>Vitrella</taxon>
    </lineage>
</organism>
<dbReference type="VEuPathDB" id="CryptoDB:Vbra_16876"/>
<dbReference type="AlphaFoldDB" id="A0A0G4G372"/>
<name>A0A0G4G372_VITBC</name>
<dbReference type="Proteomes" id="UP000041254">
    <property type="component" value="Unassembled WGS sequence"/>
</dbReference>
<dbReference type="InParanoid" id="A0A0G4G372"/>
<dbReference type="EMBL" id="CDMY01000555">
    <property type="protein sequence ID" value="CEM22705.1"/>
    <property type="molecule type" value="Genomic_DNA"/>
</dbReference>
<protein>
    <submittedName>
        <fullName evidence="3">Uncharacterized protein</fullName>
    </submittedName>
</protein>
<gene>
    <name evidence="3" type="ORF">Vbra_16876</name>
</gene>
<sequence length="563" mass="62132">MVSAYLACWGLDDVDIVPDEGVSAVSRQLLEGCIRRSFTDVSQVTWLIHQGADPRATGGLRRRGSTLLPTTTRYSCLLFTIDSPTNYPFLYAKDVYYFREDDDDDPDTSRRPVVFPPWSSRQLQRDILSALIDGGADVNGGRVLSWDRPIRVAIRAGDLTAVEVLLERQANVRGVQDQVMQLPCHVPSHPTREYEAALMGVYRRLIQHDSTLAAERVGRDSLVHLAAKAPFSQQFIDQYLTLITSHGADMTATNRLGRTPLHEAAWCGSRCVAHWLCSKLTTEDINRGMPNQPDMTPLAFGAEALYIHIRNQQQSRRRWRLRLIRQYKITIRVLLQSGAAPSIALMPTVTQEQRSCRQVVLPEYATVLSELPDDIMSAINGALAPQRDHSLLLARLLPLAPHHDGAHPHPSPSNMAFGPHEAEAIAWKIGAFLHEPPAAVALLDKYLPGDSLLRRRVGAAVGHFVKSAATQTSSNREVVGGMASVGGVVVRVPLQCFAVRGSGLTGVREVVHRARLDEAVLHGAHGVVKGFNEHLGDQDCQFEWGQLGRIDRQAGLFVSLGIE</sequence>
<keyword evidence="4" id="KW-1185">Reference proteome</keyword>
<proteinExistence type="predicted"/>
<dbReference type="Gene3D" id="1.25.40.20">
    <property type="entry name" value="Ankyrin repeat-containing domain"/>
    <property type="match status" value="2"/>
</dbReference>
<dbReference type="SUPFAM" id="SSF48403">
    <property type="entry name" value="Ankyrin repeat"/>
    <property type="match status" value="1"/>
</dbReference>
<dbReference type="PhylomeDB" id="A0A0G4G372"/>
<dbReference type="Pfam" id="PF13637">
    <property type="entry name" value="Ank_4"/>
    <property type="match status" value="1"/>
</dbReference>
<dbReference type="OrthoDB" id="5402602at2759"/>
<accession>A0A0G4G372</accession>
<dbReference type="InterPro" id="IPR002110">
    <property type="entry name" value="Ankyrin_rpt"/>
</dbReference>
<evidence type="ECO:0000256" key="1">
    <source>
        <dbReference type="ARBA" id="ARBA00022737"/>
    </source>
</evidence>